<name>A0ABW4QH97_9BACL</name>
<proteinExistence type="predicted"/>
<reference evidence="3" key="1">
    <citation type="journal article" date="2019" name="Int. J. Syst. Evol. Microbiol.">
        <title>The Global Catalogue of Microorganisms (GCM) 10K type strain sequencing project: providing services to taxonomists for standard genome sequencing and annotation.</title>
        <authorList>
            <consortium name="The Broad Institute Genomics Platform"/>
            <consortium name="The Broad Institute Genome Sequencing Center for Infectious Disease"/>
            <person name="Wu L."/>
            <person name="Ma J."/>
        </authorList>
    </citation>
    <scope>NUCLEOTIDE SEQUENCE [LARGE SCALE GENOMIC DNA]</scope>
    <source>
        <strain evidence="3">CGMCC 1.15475</strain>
    </source>
</reference>
<accession>A0ABW4QH97</accession>
<dbReference type="Proteomes" id="UP001597273">
    <property type="component" value="Unassembled WGS sequence"/>
</dbReference>
<comment type="caution">
    <text evidence="2">The sequence shown here is derived from an EMBL/GenBank/DDBJ whole genome shotgun (WGS) entry which is preliminary data.</text>
</comment>
<dbReference type="InterPro" id="IPR011042">
    <property type="entry name" value="6-blade_b-propeller_TolB-like"/>
</dbReference>
<dbReference type="SUPFAM" id="SSF53474">
    <property type="entry name" value="alpha/beta-Hydrolases"/>
    <property type="match status" value="1"/>
</dbReference>
<dbReference type="PANTHER" id="PTHR43056">
    <property type="entry name" value="PEPTIDASE S9 PROLYL OLIGOPEPTIDASE"/>
    <property type="match status" value="1"/>
</dbReference>
<keyword evidence="3" id="KW-1185">Reference proteome</keyword>
<dbReference type="Pfam" id="PF00326">
    <property type="entry name" value="Peptidase_S9"/>
    <property type="match status" value="1"/>
</dbReference>
<dbReference type="Gene3D" id="2.120.10.30">
    <property type="entry name" value="TolB, C-terminal domain"/>
    <property type="match status" value="1"/>
</dbReference>
<dbReference type="EMBL" id="JBHUFW010000005">
    <property type="protein sequence ID" value="MFD1862947.1"/>
    <property type="molecule type" value="Genomic_DNA"/>
</dbReference>
<dbReference type="PANTHER" id="PTHR43056:SF5">
    <property type="entry name" value="PEPTIDASE S9 PROLYL OLIGOPEPTIDASE CATALYTIC DOMAIN-CONTAINING PROTEIN"/>
    <property type="match status" value="1"/>
</dbReference>
<dbReference type="InterPro" id="IPR001375">
    <property type="entry name" value="Peptidase_S9_cat"/>
</dbReference>
<dbReference type="InterPro" id="IPR029058">
    <property type="entry name" value="AB_hydrolase_fold"/>
</dbReference>
<evidence type="ECO:0000313" key="3">
    <source>
        <dbReference type="Proteomes" id="UP001597273"/>
    </source>
</evidence>
<dbReference type="InterPro" id="IPR011659">
    <property type="entry name" value="WD40"/>
</dbReference>
<dbReference type="RefSeq" id="WP_204891854.1">
    <property type="nucleotide sequence ID" value="NZ_JBHUFW010000005.1"/>
</dbReference>
<evidence type="ECO:0000259" key="1">
    <source>
        <dbReference type="Pfam" id="PF00326"/>
    </source>
</evidence>
<organism evidence="2 3">
    <name type="scientific">Planococcus chinensis</name>
    <dbReference type="NCBI Taxonomy" id="272917"/>
    <lineage>
        <taxon>Bacteria</taxon>
        <taxon>Bacillati</taxon>
        <taxon>Bacillota</taxon>
        <taxon>Bacilli</taxon>
        <taxon>Bacillales</taxon>
        <taxon>Caryophanaceae</taxon>
        <taxon>Planococcus</taxon>
    </lineage>
</organism>
<dbReference type="SUPFAM" id="SSF82171">
    <property type="entry name" value="DPP6 N-terminal domain-like"/>
    <property type="match status" value="1"/>
</dbReference>
<dbReference type="InterPro" id="IPR050585">
    <property type="entry name" value="Xaa-Pro_dipeptidyl-ppase/CocE"/>
</dbReference>
<sequence length="641" mass="71042">MAEKKIAPYGSWKSPITTDLIVQDTVSLEALSFAGEVLYWLESLPSEGGRSRVMKQAPHGSAEEMTPAPFNVRTRVHEYGGAPYIVHGEELFFSNFKDNLLYKRDESGDVRSLTSDSNRRYADAAVDASRGRLYWVREDHTESAIFAETTLVAMDLDGSNERVVASGSDFYSNPRISPDAKRISYLTWQHPNMPWDATELWVADLNEDGSLTNNQQVAGGPGESVIQPRWSPDGSLYFLSDRTNWWNLMRWNGKEPEALCPMEAEFGSPSWTFGRSDYDFIDANTIVAAFTKNGMRHLATIDVQTCDVVPVDIRFTSFSSIHANGEELAFIAASPTEFSRIVKMDANSAKDIRLSSRLELDPNYLSQPEAIEFPTENGKTAHAIYYAPANPDFAAPTGEVPPLLVHIHGGPTSAASAALYLPIQYWTSRGFAFVDVNYGGSTGYGREYRERLKGNWGIVDVEDAANAVRFLVDQGVADPERVAITGGSAGGYTTLASLVFTDVYNAGASHFGLSELEIFAQETHKFESRYLEGLIGPYPEAKETYFNRSPINFTDQLSCPVIFFQGLDDKVVPPNQAELMVDALRAKGLPVAYLAFEGEGHGFRKAENIKRSMEAEFYFYSKVFGFEPADAIEPVEIENLG</sequence>
<dbReference type="Gene3D" id="3.40.50.1820">
    <property type="entry name" value="alpha/beta hydrolase"/>
    <property type="match status" value="1"/>
</dbReference>
<gene>
    <name evidence="2" type="ORF">ACFSDB_08380</name>
</gene>
<feature type="domain" description="Peptidase S9 prolyl oligopeptidase catalytic" evidence="1">
    <location>
        <begin position="423"/>
        <end position="625"/>
    </location>
</feature>
<dbReference type="Pfam" id="PF07676">
    <property type="entry name" value="PD40"/>
    <property type="match status" value="1"/>
</dbReference>
<protein>
    <submittedName>
        <fullName evidence="2">S9 family peptidase</fullName>
    </submittedName>
</protein>
<evidence type="ECO:0000313" key="2">
    <source>
        <dbReference type="EMBL" id="MFD1862947.1"/>
    </source>
</evidence>